<accession>A0A411Z0C4</accession>
<feature type="transmembrane region" description="Helical" evidence="9">
    <location>
        <begin position="53"/>
        <end position="73"/>
    </location>
</feature>
<protein>
    <submittedName>
        <fullName evidence="11">ABC transporter permease subunit</fullName>
    </submittedName>
</protein>
<comment type="similarity">
    <text evidence="2">Belongs to the binding-protein-dependent transport system permease family. HisMQ subfamily.</text>
</comment>
<dbReference type="CDD" id="cd06261">
    <property type="entry name" value="TM_PBP2"/>
    <property type="match status" value="1"/>
</dbReference>
<dbReference type="GO" id="GO:0006865">
    <property type="term" value="P:amino acid transport"/>
    <property type="evidence" value="ECO:0007669"/>
    <property type="project" value="TreeGrafter"/>
</dbReference>
<dbReference type="GO" id="GO:0022857">
    <property type="term" value="F:transmembrane transporter activity"/>
    <property type="evidence" value="ECO:0007669"/>
    <property type="project" value="InterPro"/>
</dbReference>
<organism evidence="11 12">
    <name type="scientific">Pseudotabrizicola alkalilacus</name>
    <dbReference type="NCBI Taxonomy" id="2305252"/>
    <lineage>
        <taxon>Bacteria</taxon>
        <taxon>Pseudomonadati</taxon>
        <taxon>Pseudomonadota</taxon>
        <taxon>Alphaproteobacteria</taxon>
        <taxon>Rhodobacterales</taxon>
        <taxon>Paracoccaceae</taxon>
        <taxon>Pseudotabrizicola</taxon>
    </lineage>
</organism>
<keyword evidence="7 9" id="KW-1133">Transmembrane helix</keyword>
<keyword evidence="3 9" id="KW-0813">Transport</keyword>
<dbReference type="InterPro" id="IPR000515">
    <property type="entry name" value="MetI-like"/>
</dbReference>
<comment type="caution">
    <text evidence="11">The sequence shown here is derived from an EMBL/GenBank/DDBJ whole genome shotgun (WGS) entry which is preliminary data.</text>
</comment>
<dbReference type="RefSeq" id="WP_118153868.1">
    <property type="nucleotide sequence ID" value="NZ_QWEY01000008.1"/>
</dbReference>
<dbReference type="PANTHER" id="PTHR30614">
    <property type="entry name" value="MEMBRANE COMPONENT OF AMINO ACID ABC TRANSPORTER"/>
    <property type="match status" value="1"/>
</dbReference>
<keyword evidence="5" id="KW-0997">Cell inner membrane</keyword>
<evidence type="ECO:0000313" key="11">
    <source>
        <dbReference type="EMBL" id="RGP36502.1"/>
    </source>
</evidence>
<dbReference type="Gene3D" id="1.10.3720.10">
    <property type="entry name" value="MetI-like"/>
    <property type="match status" value="1"/>
</dbReference>
<gene>
    <name evidence="11" type="ORF">D1012_15045</name>
</gene>
<dbReference type="Pfam" id="PF00528">
    <property type="entry name" value="BPD_transp_1"/>
    <property type="match status" value="1"/>
</dbReference>
<evidence type="ECO:0000256" key="9">
    <source>
        <dbReference type="RuleBase" id="RU363032"/>
    </source>
</evidence>
<evidence type="ECO:0000259" key="10">
    <source>
        <dbReference type="PROSITE" id="PS50928"/>
    </source>
</evidence>
<name>A0A411Z0C4_9RHOB</name>
<evidence type="ECO:0000256" key="6">
    <source>
        <dbReference type="ARBA" id="ARBA00022692"/>
    </source>
</evidence>
<feature type="transmembrane region" description="Helical" evidence="9">
    <location>
        <begin position="190"/>
        <end position="209"/>
    </location>
</feature>
<feature type="domain" description="ABC transmembrane type-1" evidence="10">
    <location>
        <begin position="13"/>
        <end position="212"/>
    </location>
</feature>
<keyword evidence="8 9" id="KW-0472">Membrane</keyword>
<evidence type="ECO:0000256" key="3">
    <source>
        <dbReference type="ARBA" id="ARBA00022448"/>
    </source>
</evidence>
<keyword evidence="4" id="KW-1003">Cell membrane</keyword>
<dbReference type="Proteomes" id="UP000284547">
    <property type="component" value="Unassembled WGS sequence"/>
</dbReference>
<dbReference type="GO" id="GO:0043190">
    <property type="term" value="C:ATP-binding cassette (ABC) transporter complex"/>
    <property type="evidence" value="ECO:0007669"/>
    <property type="project" value="InterPro"/>
</dbReference>
<feature type="transmembrane region" description="Helical" evidence="9">
    <location>
        <begin position="20"/>
        <end position="41"/>
    </location>
</feature>
<dbReference type="SUPFAM" id="SSF161098">
    <property type="entry name" value="MetI-like"/>
    <property type="match status" value="1"/>
</dbReference>
<dbReference type="NCBIfam" id="TIGR01726">
    <property type="entry name" value="HEQRo_perm_3TM"/>
    <property type="match status" value="1"/>
</dbReference>
<keyword evidence="12" id="KW-1185">Reference proteome</keyword>
<evidence type="ECO:0000256" key="8">
    <source>
        <dbReference type="ARBA" id="ARBA00023136"/>
    </source>
</evidence>
<proteinExistence type="inferred from homology"/>
<dbReference type="InterPro" id="IPR043429">
    <property type="entry name" value="ArtM/GltK/GlnP/TcyL/YhdX-like"/>
</dbReference>
<dbReference type="InterPro" id="IPR010065">
    <property type="entry name" value="AA_ABC_transptr_permease_3TM"/>
</dbReference>
<evidence type="ECO:0000256" key="2">
    <source>
        <dbReference type="ARBA" id="ARBA00010072"/>
    </source>
</evidence>
<feature type="transmembrane region" description="Helical" evidence="9">
    <location>
        <begin position="164"/>
        <end position="184"/>
    </location>
</feature>
<dbReference type="AlphaFoldDB" id="A0A411Z0C4"/>
<dbReference type="PANTHER" id="PTHR30614:SF10">
    <property type="entry name" value="ARGININE ABC TRANSPORTER PERMEASE PROTEIN ARTM"/>
    <property type="match status" value="1"/>
</dbReference>
<sequence>MDFTFLGDMFASLLKGLPLTLNFWVLSLLGGGTLALILNLMRTTRIGNAVAGAYVFVFRGTPLLIQIFMIYYGLAGFGFVRQSFLWPFLREPYWCGLLALILNDAAYTSEILRGGLRAVPKGAVEAGRVSGMTRFAILRRITLPLAFRQALPAYSNEVISMLKATALVSTITLMDMTGIARAAISETWRAVEILLCAAAIYLAISLLVTRFSAWFERRLSPWHFGRTTP</sequence>
<evidence type="ECO:0000256" key="7">
    <source>
        <dbReference type="ARBA" id="ARBA00022989"/>
    </source>
</evidence>
<evidence type="ECO:0000256" key="5">
    <source>
        <dbReference type="ARBA" id="ARBA00022519"/>
    </source>
</evidence>
<evidence type="ECO:0000313" key="12">
    <source>
        <dbReference type="Proteomes" id="UP000284547"/>
    </source>
</evidence>
<reference evidence="11 12" key="1">
    <citation type="submission" date="2018-08" db="EMBL/GenBank/DDBJ databases">
        <title>Flavobacterium tibetense sp. nov., isolated from a wetland YonghuCo on Tibetan Plateau.</title>
        <authorList>
            <person name="Phurbu D."/>
            <person name="Lu H."/>
            <person name="Xing P."/>
        </authorList>
    </citation>
    <scope>NUCLEOTIDE SEQUENCE [LARGE SCALE GENOMIC DNA]</scope>
    <source>
        <strain evidence="11 12">DJC</strain>
    </source>
</reference>
<dbReference type="InterPro" id="IPR035906">
    <property type="entry name" value="MetI-like_sf"/>
</dbReference>
<keyword evidence="6 9" id="KW-0812">Transmembrane</keyword>
<dbReference type="PROSITE" id="PS50928">
    <property type="entry name" value="ABC_TM1"/>
    <property type="match status" value="1"/>
</dbReference>
<comment type="subcellular location">
    <subcellularLocation>
        <location evidence="1">Cell inner membrane</location>
        <topology evidence="1">Multi-pass membrane protein</topology>
    </subcellularLocation>
    <subcellularLocation>
        <location evidence="9">Cell membrane</location>
        <topology evidence="9">Multi-pass membrane protein</topology>
    </subcellularLocation>
</comment>
<dbReference type="OrthoDB" id="9814550at2"/>
<dbReference type="EMBL" id="QWEY01000008">
    <property type="protein sequence ID" value="RGP36502.1"/>
    <property type="molecule type" value="Genomic_DNA"/>
</dbReference>
<evidence type="ECO:0000256" key="4">
    <source>
        <dbReference type="ARBA" id="ARBA00022475"/>
    </source>
</evidence>
<evidence type="ECO:0000256" key="1">
    <source>
        <dbReference type="ARBA" id="ARBA00004429"/>
    </source>
</evidence>